<dbReference type="CDD" id="cd06661">
    <property type="entry name" value="GGCT_like"/>
    <property type="match status" value="1"/>
</dbReference>
<dbReference type="Gramene" id="GBG69301">
    <property type="protein sequence ID" value="GBG69301"/>
    <property type="gene ID" value="CBR_g4000"/>
</dbReference>
<reference evidence="2 3" key="1">
    <citation type="journal article" date="2018" name="Cell">
        <title>The Chara Genome: Secondary Complexity and Implications for Plant Terrestrialization.</title>
        <authorList>
            <person name="Nishiyama T."/>
            <person name="Sakayama H."/>
            <person name="Vries J.D."/>
            <person name="Buschmann H."/>
            <person name="Saint-Marcoux D."/>
            <person name="Ullrich K.K."/>
            <person name="Haas F.B."/>
            <person name="Vanderstraeten L."/>
            <person name="Becker D."/>
            <person name="Lang D."/>
            <person name="Vosolsobe S."/>
            <person name="Rombauts S."/>
            <person name="Wilhelmsson P.K.I."/>
            <person name="Janitza P."/>
            <person name="Kern R."/>
            <person name="Heyl A."/>
            <person name="Rumpler F."/>
            <person name="Villalobos L.I.A.C."/>
            <person name="Clay J.M."/>
            <person name="Skokan R."/>
            <person name="Toyoda A."/>
            <person name="Suzuki Y."/>
            <person name="Kagoshima H."/>
            <person name="Schijlen E."/>
            <person name="Tajeshwar N."/>
            <person name="Catarino B."/>
            <person name="Hetherington A.J."/>
            <person name="Saltykova A."/>
            <person name="Bonnot C."/>
            <person name="Breuninger H."/>
            <person name="Symeonidi A."/>
            <person name="Radhakrishnan G.V."/>
            <person name="Van Nieuwerburgh F."/>
            <person name="Deforce D."/>
            <person name="Chang C."/>
            <person name="Karol K.G."/>
            <person name="Hedrich R."/>
            <person name="Ulvskov P."/>
            <person name="Glockner G."/>
            <person name="Delwiche C.F."/>
            <person name="Petrasek J."/>
            <person name="Van de Peer Y."/>
            <person name="Friml J."/>
            <person name="Beilby M."/>
            <person name="Dolan L."/>
            <person name="Kohara Y."/>
            <person name="Sugano S."/>
            <person name="Fujiyama A."/>
            <person name="Delaux P.-M."/>
            <person name="Quint M."/>
            <person name="TheiBen G."/>
            <person name="Hagemann M."/>
            <person name="Harholt J."/>
            <person name="Dunand C."/>
            <person name="Zachgo S."/>
            <person name="Langdale J."/>
            <person name="Maumus F."/>
            <person name="Straeten D.V.D."/>
            <person name="Gould S.B."/>
            <person name="Rensing S.A."/>
        </authorList>
    </citation>
    <scope>NUCLEOTIDE SEQUENCE [LARGE SCALE GENOMIC DNA]</scope>
    <source>
        <strain evidence="2 3">S276</strain>
    </source>
</reference>
<proteinExistence type="predicted"/>
<protein>
    <submittedName>
        <fullName evidence="2">Uncharacterized protein</fullName>
    </submittedName>
</protein>
<feature type="compositionally biased region" description="Acidic residues" evidence="1">
    <location>
        <begin position="101"/>
        <end position="113"/>
    </location>
</feature>
<organism evidence="2 3">
    <name type="scientific">Chara braunii</name>
    <name type="common">Braun's stonewort</name>
    <dbReference type="NCBI Taxonomy" id="69332"/>
    <lineage>
        <taxon>Eukaryota</taxon>
        <taxon>Viridiplantae</taxon>
        <taxon>Streptophyta</taxon>
        <taxon>Charophyceae</taxon>
        <taxon>Charales</taxon>
        <taxon>Characeae</taxon>
        <taxon>Chara</taxon>
    </lineage>
</organism>
<evidence type="ECO:0000313" key="3">
    <source>
        <dbReference type="Proteomes" id="UP000265515"/>
    </source>
</evidence>
<dbReference type="AlphaFoldDB" id="A0A388KGY8"/>
<gene>
    <name evidence="2" type="ORF">CBR_g4000</name>
</gene>
<feature type="region of interest" description="Disordered" evidence="1">
    <location>
        <begin position="87"/>
        <end position="118"/>
    </location>
</feature>
<dbReference type="Proteomes" id="UP000265515">
    <property type="component" value="Unassembled WGS sequence"/>
</dbReference>
<evidence type="ECO:0000313" key="2">
    <source>
        <dbReference type="EMBL" id="GBG69301.1"/>
    </source>
</evidence>
<sequence length="196" mass="21656">MMQTALPQQTLSSSLVQVHCTWPSGSWCAGCGLCPSYPRRATSSPAAAALRLSCPQAHGQTSKPGRPPMASPMVVWRWQTARVDEDGREEGAQGMELKEEQQEEEEEEEEEEEQGMRQEKGYAGELQEASLGNVDMADGSKGQKERSCWMFAYGANMSMTVLRRRGVRPSRSVPATLPGFCLVFNHRGGKYQLPIC</sequence>
<dbReference type="EMBL" id="BFEA01000112">
    <property type="protein sequence ID" value="GBG69301.1"/>
    <property type="molecule type" value="Genomic_DNA"/>
</dbReference>
<accession>A0A388KGY8</accession>
<dbReference type="Gene3D" id="3.10.490.10">
    <property type="entry name" value="Gamma-glutamyl cyclotransferase-like"/>
    <property type="match status" value="1"/>
</dbReference>
<comment type="caution">
    <text evidence="2">The sequence shown here is derived from an EMBL/GenBank/DDBJ whole genome shotgun (WGS) entry which is preliminary data.</text>
</comment>
<evidence type="ECO:0000256" key="1">
    <source>
        <dbReference type="SAM" id="MobiDB-lite"/>
    </source>
</evidence>
<name>A0A388KGY8_CHABU</name>
<dbReference type="InterPro" id="IPR013024">
    <property type="entry name" value="GGCT-like"/>
</dbReference>
<keyword evidence="3" id="KW-1185">Reference proteome</keyword>
<feature type="compositionally biased region" description="Basic and acidic residues" evidence="1">
    <location>
        <begin position="87"/>
        <end position="100"/>
    </location>
</feature>